<organism evidence="1 2">
    <name type="scientific">Scleroderma citrinum Foug A</name>
    <dbReference type="NCBI Taxonomy" id="1036808"/>
    <lineage>
        <taxon>Eukaryota</taxon>
        <taxon>Fungi</taxon>
        <taxon>Dikarya</taxon>
        <taxon>Basidiomycota</taxon>
        <taxon>Agaricomycotina</taxon>
        <taxon>Agaricomycetes</taxon>
        <taxon>Agaricomycetidae</taxon>
        <taxon>Boletales</taxon>
        <taxon>Sclerodermatineae</taxon>
        <taxon>Sclerodermataceae</taxon>
        <taxon>Scleroderma</taxon>
    </lineage>
</organism>
<evidence type="ECO:0000313" key="2">
    <source>
        <dbReference type="Proteomes" id="UP000053989"/>
    </source>
</evidence>
<dbReference type="InParanoid" id="A0A0C3E1V7"/>
<proteinExistence type="predicted"/>
<dbReference type="OrthoDB" id="1158011at2759"/>
<keyword evidence="2" id="KW-1185">Reference proteome</keyword>
<reference evidence="1 2" key="1">
    <citation type="submission" date="2014-04" db="EMBL/GenBank/DDBJ databases">
        <authorList>
            <consortium name="DOE Joint Genome Institute"/>
            <person name="Kuo A."/>
            <person name="Kohler A."/>
            <person name="Nagy L.G."/>
            <person name="Floudas D."/>
            <person name="Copeland A."/>
            <person name="Barry K.W."/>
            <person name="Cichocki N."/>
            <person name="Veneault-Fourrey C."/>
            <person name="LaButti K."/>
            <person name="Lindquist E.A."/>
            <person name="Lipzen A."/>
            <person name="Lundell T."/>
            <person name="Morin E."/>
            <person name="Murat C."/>
            <person name="Sun H."/>
            <person name="Tunlid A."/>
            <person name="Henrissat B."/>
            <person name="Grigoriev I.V."/>
            <person name="Hibbett D.S."/>
            <person name="Martin F."/>
            <person name="Nordberg H.P."/>
            <person name="Cantor M.N."/>
            <person name="Hua S.X."/>
        </authorList>
    </citation>
    <scope>NUCLEOTIDE SEQUENCE [LARGE SCALE GENOMIC DNA]</scope>
    <source>
        <strain evidence="1 2">Foug A</strain>
    </source>
</reference>
<sequence length="90" mass="9720">MGERERGKPGAPSTSASQPLILRKAPGVALQLAVNAVPAAPEPHNPMTHGNRPAVPQGYAASWRQVIWEKWRWGVLIALAVIVSKITTTY</sequence>
<dbReference type="EMBL" id="KN822042">
    <property type="protein sequence ID" value="KIM62499.1"/>
    <property type="molecule type" value="Genomic_DNA"/>
</dbReference>
<protein>
    <submittedName>
        <fullName evidence="1">Uncharacterized protein</fullName>
    </submittedName>
</protein>
<evidence type="ECO:0000313" key="1">
    <source>
        <dbReference type="EMBL" id="KIM62499.1"/>
    </source>
</evidence>
<name>A0A0C3E1V7_9AGAM</name>
<accession>A0A0C3E1V7</accession>
<reference evidence="2" key="2">
    <citation type="submission" date="2015-01" db="EMBL/GenBank/DDBJ databases">
        <title>Evolutionary Origins and Diversification of the Mycorrhizal Mutualists.</title>
        <authorList>
            <consortium name="DOE Joint Genome Institute"/>
            <consortium name="Mycorrhizal Genomics Consortium"/>
            <person name="Kohler A."/>
            <person name="Kuo A."/>
            <person name="Nagy L.G."/>
            <person name="Floudas D."/>
            <person name="Copeland A."/>
            <person name="Barry K.W."/>
            <person name="Cichocki N."/>
            <person name="Veneault-Fourrey C."/>
            <person name="LaButti K."/>
            <person name="Lindquist E.A."/>
            <person name="Lipzen A."/>
            <person name="Lundell T."/>
            <person name="Morin E."/>
            <person name="Murat C."/>
            <person name="Riley R."/>
            <person name="Ohm R."/>
            <person name="Sun H."/>
            <person name="Tunlid A."/>
            <person name="Henrissat B."/>
            <person name="Grigoriev I.V."/>
            <person name="Hibbett D.S."/>
            <person name="Martin F."/>
        </authorList>
    </citation>
    <scope>NUCLEOTIDE SEQUENCE [LARGE SCALE GENOMIC DNA]</scope>
    <source>
        <strain evidence="2">Foug A</strain>
    </source>
</reference>
<dbReference type="Proteomes" id="UP000053989">
    <property type="component" value="Unassembled WGS sequence"/>
</dbReference>
<dbReference type="AlphaFoldDB" id="A0A0C3E1V7"/>
<gene>
    <name evidence="1" type="ORF">SCLCIDRAFT_119429</name>
</gene>
<dbReference type="HOGENOM" id="CLU_2442171_0_0_1"/>
<dbReference type="STRING" id="1036808.A0A0C3E1V7"/>